<dbReference type="PRINTS" id="PR00080">
    <property type="entry name" value="SDRFAMILY"/>
</dbReference>
<dbReference type="SUPFAM" id="SSF51735">
    <property type="entry name" value="NAD(P)-binding Rossmann-fold domains"/>
    <property type="match status" value="1"/>
</dbReference>
<dbReference type="PRINTS" id="PR00081">
    <property type="entry name" value="GDHRDH"/>
</dbReference>
<dbReference type="InterPro" id="IPR020904">
    <property type="entry name" value="Sc_DH/Rdtase_CS"/>
</dbReference>
<accession>A0A1V2I402</accession>
<name>A0A1V2I402_9ACTN</name>
<dbReference type="AlphaFoldDB" id="A0A1V2I402"/>
<dbReference type="EMBL" id="MOMC01000078">
    <property type="protein sequence ID" value="ONH23900.1"/>
    <property type="molecule type" value="Genomic_DNA"/>
</dbReference>
<dbReference type="Pfam" id="PF13561">
    <property type="entry name" value="adh_short_C2"/>
    <property type="match status" value="1"/>
</dbReference>
<dbReference type="OrthoDB" id="3214459at2"/>
<reference evidence="4" key="1">
    <citation type="submission" date="2016-10" db="EMBL/GenBank/DDBJ databases">
        <title>Frankia sp. NRRL B-16386 Genome sequencing.</title>
        <authorList>
            <person name="Ghodhbane-Gtari F."/>
            <person name="Swanson E."/>
            <person name="Gueddou A."/>
            <person name="Hezbri K."/>
            <person name="Ktari K."/>
            <person name="Nouioui I."/>
            <person name="Morris K."/>
            <person name="Simpson S."/>
            <person name="Abebe-Akele F."/>
            <person name="Thomas K."/>
            <person name="Gtari M."/>
            <person name="Tisa L.S."/>
        </authorList>
    </citation>
    <scope>NUCLEOTIDE SEQUENCE [LARGE SCALE GENOMIC DNA]</scope>
    <source>
        <strain evidence="4">NRRL B-16386</strain>
    </source>
</reference>
<comment type="caution">
    <text evidence="3">The sequence shown here is derived from an EMBL/GenBank/DDBJ whole genome shotgun (WGS) entry which is preliminary data.</text>
</comment>
<comment type="similarity">
    <text evidence="1">Belongs to the short-chain dehydrogenases/reductases (SDR) family.</text>
</comment>
<keyword evidence="4" id="KW-1185">Reference proteome</keyword>
<dbReference type="InterPro" id="IPR036291">
    <property type="entry name" value="NAD(P)-bd_dom_sf"/>
</dbReference>
<dbReference type="STRING" id="1834516.BL253_31735"/>
<gene>
    <name evidence="3" type="ORF">BL253_31735</name>
</gene>
<dbReference type="Proteomes" id="UP000188929">
    <property type="component" value="Unassembled WGS sequence"/>
</dbReference>
<dbReference type="GO" id="GO:0016491">
    <property type="term" value="F:oxidoreductase activity"/>
    <property type="evidence" value="ECO:0007669"/>
    <property type="project" value="UniProtKB-KW"/>
</dbReference>
<evidence type="ECO:0000313" key="4">
    <source>
        <dbReference type="Proteomes" id="UP000188929"/>
    </source>
</evidence>
<keyword evidence="2" id="KW-0560">Oxidoreductase</keyword>
<evidence type="ECO:0000256" key="2">
    <source>
        <dbReference type="ARBA" id="ARBA00023002"/>
    </source>
</evidence>
<organism evidence="3 4">
    <name type="scientific">Pseudofrankia asymbiotica</name>
    <dbReference type="NCBI Taxonomy" id="1834516"/>
    <lineage>
        <taxon>Bacteria</taxon>
        <taxon>Bacillati</taxon>
        <taxon>Actinomycetota</taxon>
        <taxon>Actinomycetes</taxon>
        <taxon>Frankiales</taxon>
        <taxon>Frankiaceae</taxon>
        <taxon>Pseudofrankia</taxon>
    </lineage>
</organism>
<dbReference type="InterPro" id="IPR002347">
    <property type="entry name" value="SDR_fam"/>
</dbReference>
<dbReference type="PANTHER" id="PTHR24321">
    <property type="entry name" value="DEHYDROGENASES, SHORT CHAIN"/>
    <property type="match status" value="1"/>
</dbReference>
<dbReference type="PROSITE" id="PS00061">
    <property type="entry name" value="ADH_SHORT"/>
    <property type="match status" value="1"/>
</dbReference>
<protein>
    <submittedName>
        <fullName evidence="3">Short-chain dehydrogenase</fullName>
    </submittedName>
</protein>
<proteinExistence type="inferred from homology"/>
<sequence>MGRLAGKVVVITGAGSGIGRAAAFLFTQEGARVVCADVSGREETTAKAIGEAAFPIHVDVSAAADIDAMVATVLEQFGRLDVLFNNAGISSPILPLAETTDEYFESVIAVNVKGVYLGMKKVIPVMLAAGGGSIINTASASGLVGFKGLSLYAASKGAVVQLTKSAALDYARKGIRINALCPGLTWTGQAGAADDSSPPADLVPPQPVGRWGMPDELAAAALFLASDESSFVTGIAMPVDGGYTAR</sequence>
<dbReference type="FunFam" id="3.40.50.720:FF:000084">
    <property type="entry name" value="Short-chain dehydrogenase reductase"/>
    <property type="match status" value="1"/>
</dbReference>
<dbReference type="RefSeq" id="WP_076821160.1">
    <property type="nucleotide sequence ID" value="NZ_MOMC01000078.1"/>
</dbReference>
<evidence type="ECO:0000256" key="1">
    <source>
        <dbReference type="ARBA" id="ARBA00006484"/>
    </source>
</evidence>
<dbReference type="Gene3D" id="3.40.50.720">
    <property type="entry name" value="NAD(P)-binding Rossmann-like Domain"/>
    <property type="match status" value="1"/>
</dbReference>
<dbReference type="NCBIfam" id="NF005559">
    <property type="entry name" value="PRK07231.1"/>
    <property type="match status" value="1"/>
</dbReference>
<dbReference type="PANTHER" id="PTHR24321:SF15">
    <property type="entry name" value="OXIDOREDUCTASE UCPA"/>
    <property type="match status" value="1"/>
</dbReference>
<evidence type="ECO:0000313" key="3">
    <source>
        <dbReference type="EMBL" id="ONH23900.1"/>
    </source>
</evidence>